<name>A0A2W2BZ25_9BACT</name>
<dbReference type="PANTHER" id="PTHR30469:SF15">
    <property type="entry name" value="HLYD FAMILY OF SECRETION PROTEINS"/>
    <property type="match status" value="1"/>
</dbReference>
<sequence>MKHSLYILITTLALASCGGGQTGEEKADAKLAKLKKQRSEIDIQIKELESKNPDTTRKATPVSITVVNPVDFTAYVEVQAQILSDENVAATSQTQGTIKSVLVRTGDKVKKGQLLATLDNALIDQQISGMEPNIQLLKSLYEKQQKLWAEDIGSEVQLLTAKANYEAIVKQKSALIAQKNMARIISPIDGVVDAVAIKEGDVISPMLGAIRIVNFNKLRAEATLGENYLGKVKTGDNVILEFPDLNDSLKTKLTYVAQAVDPISRAFVAQARLGYNAKLHPNMSCKMKIANYENSHAIVVPVSVIQKTANGDMLYVANGDKAKSVIVTTGRISNGQVEILSGLNAGDKIITEGFEETDNGEKIKIIE</sequence>
<dbReference type="PANTHER" id="PTHR30469">
    <property type="entry name" value="MULTIDRUG RESISTANCE PROTEIN MDTA"/>
    <property type="match status" value="1"/>
</dbReference>
<feature type="domain" description="Multidrug resistance protein MdtA-like C-terminal permuted SH3" evidence="5">
    <location>
        <begin position="297"/>
        <end position="354"/>
    </location>
</feature>
<dbReference type="Proteomes" id="UP000248745">
    <property type="component" value="Unassembled WGS sequence"/>
</dbReference>
<gene>
    <name evidence="6" type="ORF">DN068_09470</name>
</gene>
<reference evidence="6 7" key="1">
    <citation type="submission" date="2018-06" db="EMBL/GenBank/DDBJ databases">
        <title>Mucibacter soli gen. nov., sp. nov., a new member of the family Chitinophagaceae producing mucin.</title>
        <authorList>
            <person name="Kim M.-K."/>
            <person name="Park S."/>
            <person name="Kim T.-S."/>
            <person name="Joung Y."/>
            <person name="Han J.-H."/>
            <person name="Kim S.B."/>
        </authorList>
    </citation>
    <scope>NUCLEOTIDE SEQUENCE [LARGE SCALE GENOMIC DNA]</scope>
    <source>
        <strain evidence="6 7">R1-15</strain>
    </source>
</reference>
<evidence type="ECO:0000259" key="4">
    <source>
        <dbReference type="Pfam" id="PF25917"/>
    </source>
</evidence>
<dbReference type="Gene3D" id="2.40.420.20">
    <property type="match status" value="1"/>
</dbReference>
<dbReference type="Pfam" id="PF25967">
    <property type="entry name" value="RND-MFP_C"/>
    <property type="match status" value="1"/>
</dbReference>
<accession>A0A2W2BZ25</accession>
<dbReference type="NCBIfam" id="TIGR01730">
    <property type="entry name" value="RND_mfp"/>
    <property type="match status" value="1"/>
</dbReference>
<dbReference type="PROSITE" id="PS51257">
    <property type="entry name" value="PROKAR_LIPOPROTEIN"/>
    <property type="match status" value="1"/>
</dbReference>
<dbReference type="Pfam" id="PF25917">
    <property type="entry name" value="BSH_RND"/>
    <property type="match status" value="1"/>
</dbReference>
<organism evidence="6 7">
    <name type="scientific">Taibaiella soli</name>
    <dbReference type="NCBI Taxonomy" id="1649169"/>
    <lineage>
        <taxon>Bacteria</taxon>
        <taxon>Pseudomonadati</taxon>
        <taxon>Bacteroidota</taxon>
        <taxon>Chitinophagia</taxon>
        <taxon>Chitinophagales</taxon>
        <taxon>Chitinophagaceae</taxon>
        <taxon>Taibaiella</taxon>
    </lineage>
</organism>
<dbReference type="SUPFAM" id="SSF111369">
    <property type="entry name" value="HlyD-like secretion proteins"/>
    <property type="match status" value="1"/>
</dbReference>
<protein>
    <submittedName>
        <fullName evidence="6">Efflux RND transporter periplasmic adaptor subunit</fullName>
    </submittedName>
</protein>
<evidence type="ECO:0000313" key="6">
    <source>
        <dbReference type="EMBL" id="PZF73093.1"/>
    </source>
</evidence>
<evidence type="ECO:0000259" key="5">
    <source>
        <dbReference type="Pfam" id="PF25967"/>
    </source>
</evidence>
<evidence type="ECO:0000256" key="1">
    <source>
        <dbReference type="ARBA" id="ARBA00004196"/>
    </source>
</evidence>
<dbReference type="EMBL" id="QKTW01000015">
    <property type="protein sequence ID" value="PZF73093.1"/>
    <property type="molecule type" value="Genomic_DNA"/>
</dbReference>
<keyword evidence="7" id="KW-1185">Reference proteome</keyword>
<feature type="domain" description="Multidrug resistance protein MdtA-like barrel-sandwich hybrid" evidence="4">
    <location>
        <begin position="87"/>
        <end position="204"/>
    </location>
</feature>
<comment type="subcellular location">
    <subcellularLocation>
        <location evidence="1">Cell envelope</location>
    </subcellularLocation>
</comment>
<proteinExistence type="inferred from homology"/>
<dbReference type="OrthoDB" id="9806939at2"/>
<comment type="similarity">
    <text evidence="2">Belongs to the membrane fusion protein (MFP) (TC 8.A.1) family.</text>
</comment>
<dbReference type="Gene3D" id="2.40.50.100">
    <property type="match status" value="1"/>
</dbReference>
<dbReference type="GO" id="GO:1990281">
    <property type="term" value="C:efflux pump complex"/>
    <property type="evidence" value="ECO:0007669"/>
    <property type="project" value="TreeGrafter"/>
</dbReference>
<evidence type="ECO:0000256" key="2">
    <source>
        <dbReference type="ARBA" id="ARBA00009477"/>
    </source>
</evidence>
<keyword evidence="3" id="KW-0813">Transport</keyword>
<evidence type="ECO:0000313" key="7">
    <source>
        <dbReference type="Proteomes" id="UP000248745"/>
    </source>
</evidence>
<dbReference type="GO" id="GO:0015562">
    <property type="term" value="F:efflux transmembrane transporter activity"/>
    <property type="evidence" value="ECO:0007669"/>
    <property type="project" value="TreeGrafter"/>
</dbReference>
<dbReference type="InterPro" id="IPR006143">
    <property type="entry name" value="RND_pump_MFP"/>
</dbReference>
<evidence type="ECO:0000256" key="3">
    <source>
        <dbReference type="ARBA" id="ARBA00022448"/>
    </source>
</evidence>
<dbReference type="InterPro" id="IPR058625">
    <property type="entry name" value="MdtA-like_BSH"/>
</dbReference>
<dbReference type="AlphaFoldDB" id="A0A2W2BZ25"/>
<dbReference type="InterPro" id="IPR058627">
    <property type="entry name" value="MdtA-like_C"/>
</dbReference>
<comment type="caution">
    <text evidence="6">The sequence shown here is derived from an EMBL/GenBank/DDBJ whole genome shotgun (WGS) entry which is preliminary data.</text>
</comment>
<dbReference type="RefSeq" id="WP_110998671.1">
    <property type="nucleotide sequence ID" value="NZ_QKTW01000015.1"/>
</dbReference>
<dbReference type="Gene3D" id="2.40.30.170">
    <property type="match status" value="1"/>
</dbReference>